<protein>
    <submittedName>
        <fullName evidence="4">DUF4190 domain-containing protein</fullName>
    </submittedName>
</protein>
<proteinExistence type="predicted"/>
<feature type="compositionally biased region" description="Pro residues" evidence="1">
    <location>
        <begin position="1"/>
        <end position="13"/>
    </location>
</feature>
<comment type="caution">
    <text evidence="4">The sequence shown here is derived from an EMBL/GenBank/DDBJ whole genome shotgun (WGS) entry which is preliminary data.</text>
</comment>
<feature type="compositionally biased region" description="Low complexity" evidence="1">
    <location>
        <begin position="53"/>
        <end position="67"/>
    </location>
</feature>
<evidence type="ECO:0000313" key="5">
    <source>
        <dbReference type="Proteomes" id="UP001550850"/>
    </source>
</evidence>
<feature type="compositionally biased region" description="Low complexity" evidence="1">
    <location>
        <begin position="243"/>
        <end position="258"/>
    </location>
</feature>
<keyword evidence="5" id="KW-1185">Reference proteome</keyword>
<dbReference type="Proteomes" id="UP001550850">
    <property type="component" value="Unassembled WGS sequence"/>
</dbReference>
<dbReference type="InterPro" id="IPR025241">
    <property type="entry name" value="DUF4190"/>
</dbReference>
<evidence type="ECO:0000256" key="2">
    <source>
        <dbReference type="SAM" id="Phobius"/>
    </source>
</evidence>
<sequence length="300" mass="29635">MATEPPTPPPHPGSPDSDGPETGAAPTPPAVSFTKPPATLGDQPSPVEPPTPADAVPTAPAAAVPAAVEPPAPADPAPAGPPPQVPAAPRDLWAPPESSGVPQAPAPPAPTPYPAPPGGAGGFGPPVPAGPHGAGPYPHGPGPYPYGAPAPFGGFAPQKPPYNGLAITALVLGLLCCVPLAGVILGVIALVQIRKKGQRGKGLAVTGIVLSTIGTLFAVLFFTTGGWTAFKGGFEEGLRGAPARSGRATASTGRAAGRAARRRTAGRPTRSTRCRATSPTTVRPSRASTSPTVPTPGRTM</sequence>
<keyword evidence="2" id="KW-0472">Membrane</keyword>
<dbReference type="RefSeq" id="WP_108954552.1">
    <property type="nucleotide sequence ID" value="NZ_BEVZ01000004.1"/>
</dbReference>
<keyword evidence="2" id="KW-1133">Transmembrane helix</keyword>
<feature type="transmembrane region" description="Helical" evidence="2">
    <location>
        <begin position="203"/>
        <end position="222"/>
    </location>
</feature>
<dbReference type="EMBL" id="JBEZUR010000008">
    <property type="protein sequence ID" value="MEU3554235.1"/>
    <property type="molecule type" value="Genomic_DNA"/>
</dbReference>
<feature type="compositionally biased region" description="Basic residues" evidence="1">
    <location>
        <begin position="259"/>
        <end position="273"/>
    </location>
</feature>
<name>A0ABV2YET9_9ACTN</name>
<evidence type="ECO:0000313" key="4">
    <source>
        <dbReference type="EMBL" id="MEU3554235.1"/>
    </source>
</evidence>
<gene>
    <name evidence="4" type="ORF">AB0E65_08430</name>
</gene>
<keyword evidence="2" id="KW-0812">Transmembrane</keyword>
<feature type="region of interest" description="Disordered" evidence="1">
    <location>
        <begin position="1"/>
        <end position="136"/>
    </location>
</feature>
<feature type="compositionally biased region" description="Low complexity" evidence="1">
    <location>
        <begin position="14"/>
        <end position="25"/>
    </location>
</feature>
<feature type="compositionally biased region" description="Pro residues" evidence="1">
    <location>
        <begin position="104"/>
        <end position="117"/>
    </location>
</feature>
<feature type="compositionally biased region" description="Pro residues" evidence="1">
    <location>
        <begin position="68"/>
        <end position="86"/>
    </location>
</feature>
<reference evidence="4 5" key="1">
    <citation type="submission" date="2024-06" db="EMBL/GenBank/DDBJ databases">
        <title>The Natural Products Discovery Center: Release of the First 8490 Sequenced Strains for Exploring Actinobacteria Biosynthetic Diversity.</title>
        <authorList>
            <person name="Kalkreuter E."/>
            <person name="Kautsar S.A."/>
            <person name="Yang D."/>
            <person name="Bader C.D."/>
            <person name="Teijaro C.N."/>
            <person name="Fluegel L."/>
            <person name="Davis C.M."/>
            <person name="Simpson J.R."/>
            <person name="Lauterbach L."/>
            <person name="Steele A.D."/>
            <person name="Gui C."/>
            <person name="Meng S."/>
            <person name="Li G."/>
            <person name="Viehrig K."/>
            <person name="Ye F."/>
            <person name="Su P."/>
            <person name="Kiefer A.F."/>
            <person name="Nichols A."/>
            <person name="Cepeda A.J."/>
            <person name="Yan W."/>
            <person name="Fan B."/>
            <person name="Jiang Y."/>
            <person name="Adhikari A."/>
            <person name="Zheng C.-J."/>
            <person name="Schuster L."/>
            <person name="Cowan T.M."/>
            <person name="Smanski M.J."/>
            <person name="Chevrette M.G."/>
            <person name="De Carvalho L.P.S."/>
            <person name="Shen B."/>
        </authorList>
    </citation>
    <scope>NUCLEOTIDE SEQUENCE [LARGE SCALE GENOMIC DNA]</scope>
    <source>
        <strain evidence="4 5">NPDC038104</strain>
    </source>
</reference>
<feature type="compositionally biased region" description="Polar residues" evidence="1">
    <location>
        <begin position="274"/>
        <end position="292"/>
    </location>
</feature>
<feature type="domain" description="DUF4190" evidence="3">
    <location>
        <begin position="165"/>
        <end position="221"/>
    </location>
</feature>
<accession>A0ABV2YET9</accession>
<organism evidence="4 5">
    <name type="scientific">Streptomyces fragilis</name>
    <dbReference type="NCBI Taxonomy" id="67301"/>
    <lineage>
        <taxon>Bacteria</taxon>
        <taxon>Bacillati</taxon>
        <taxon>Actinomycetota</taxon>
        <taxon>Actinomycetes</taxon>
        <taxon>Kitasatosporales</taxon>
        <taxon>Streptomycetaceae</taxon>
        <taxon>Streptomyces</taxon>
    </lineage>
</organism>
<feature type="transmembrane region" description="Helical" evidence="2">
    <location>
        <begin position="165"/>
        <end position="191"/>
    </location>
</feature>
<evidence type="ECO:0000256" key="1">
    <source>
        <dbReference type="SAM" id="MobiDB-lite"/>
    </source>
</evidence>
<feature type="region of interest" description="Disordered" evidence="1">
    <location>
        <begin position="241"/>
        <end position="300"/>
    </location>
</feature>
<dbReference type="Pfam" id="PF13828">
    <property type="entry name" value="DUF4190"/>
    <property type="match status" value="1"/>
</dbReference>
<evidence type="ECO:0000259" key="3">
    <source>
        <dbReference type="Pfam" id="PF13828"/>
    </source>
</evidence>